<comment type="caution">
    <text evidence="2">The sequence shown here is derived from an EMBL/GenBank/DDBJ whole genome shotgun (WGS) entry which is preliminary data.</text>
</comment>
<keyword evidence="3" id="KW-1185">Reference proteome</keyword>
<accession>A0A8J5S3H7</accession>
<dbReference type="OrthoDB" id="636749at2759"/>
<dbReference type="AlphaFoldDB" id="A0A8J5S3H7"/>
<reference evidence="2" key="2">
    <citation type="submission" date="2021-02" db="EMBL/GenBank/DDBJ databases">
        <authorList>
            <person name="Kimball J.A."/>
            <person name="Haas M.W."/>
            <person name="Macchietto M."/>
            <person name="Kono T."/>
            <person name="Duquette J."/>
            <person name="Shao M."/>
        </authorList>
    </citation>
    <scope>NUCLEOTIDE SEQUENCE</scope>
    <source>
        <tissue evidence="2">Fresh leaf tissue</tissue>
    </source>
</reference>
<reference evidence="2" key="1">
    <citation type="journal article" date="2021" name="bioRxiv">
        <title>Whole Genome Assembly and Annotation of Northern Wild Rice, Zizania palustris L., Supports a Whole Genome Duplication in the Zizania Genus.</title>
        <authorList>
            <person name="Haas M."/>
            <person name="Kono T."/>
            <person name="Macchietto M."/>
            <person name="Millas R."/>
            <person name="McGilp L."/>
            <person name="Shao M."/>
            <person name="Duquette J."/>
            <person name="Hirsch C.N."/>
            <person name="Kimball J."/>
        </authorList>
    </citation>
    <scope>NUCLEOTIDE SEQUENCE</scope>
    <source>
        <tissue evidence="2">Fresh leaf tissue</tissue>
    </source>
</reference>
<organism evidence="2 3">
    <name type="scientific">Zizania palustris</name>
    <name type="common">Northern wild rice</name>
    <dbReference type="NCBI Taxonomy" id="103762"/>
    <lineage>
        <taxon>Eukaryota</taxon>
        <taxon>Viridiplantae</taxon>
        <taxon>Streptophyta</taxon>
        <taxon>Embryophyta</taxon>
        <taxon>Tracheophyta</taxon>
        <taxon>Spermatophyta</taxon>
        <taxon>Magnoliopsida</taxon>
        <taxon>Liliopsida</taxon>
        <taxon>Poales</taxon>
        <taxon>Poaceae</taxon>
        <taxon>BOP clade</taxon>
        <taxon>Oryzoideae</taxon>
        <taxon>Oryzeae</taxon>
        <taxon>Zizaniinae</taxon>
        <taxon>Zizania</taxon>
    </lineage>
</organism>
<gene>
    <name evidence="2" type="ORF">GUJ93_ZPchr0009g541</name>
</gene>
<dbReference type="Proteomes" id="UP000729402">
    <property type="component" value="Unassembled WGS sequence"/>
</dbReference>
<evidence type="ECO:0000313" key="2">
    <source>
        <dbReference type="EMBL" id="KAG8049026.1"/>
    </source>
</evidence>
<dbReference type="EMBL" id="JAAALK010000289">
    <property type="protein sequence ID" value="KAG8049026.1"/>
    <property type="molecule type" value="Genomic_DNA"/>
</dbReference>
<sequence length="164" mass="17127">MAISKAQVALLVVVAMAAAAMTPASGAYNGCQQTRMVTVQNLCGHDLTLAEFPVANSGHLFGPGFVLRHGTHAEYHVCSWTGSVAAPDAAPVEFHVGPDGGAWYQVSNTQQGGSVRVTVTPHGRPLQGHCPAAGCRDHGQCFAHAVPGGNCHNVEELKIIYYAP</sequence>
<name>A0A8J5S3H7_ZIZPA</name>
<evidence type="ECO:0000313" key="3">
    <source>
        <dbReference type="Proteomes" id="UP000729402"/>
    </source>
</evidence>
<feature type="chain" id="PRO_5035226589" evidence="1">
    <location>
        <begin position="27"/>
        <end position="164"/>
    </location>
</feature>
<evidence type="ECO:0000256" key="1">
    <source>
        <dbReference type="SAM" id="SignalP"/>
    </source>
</evidence>
<protein>
    <submittedName>
        <fullName evidence="2">Uncharacterized protein</fullName>
    </submittedName>
</protein>
<feature type="signal peptide" evidence="1">
    <location>
        <begin position="1"/>
        <end position="26"/>
    </location>
</feature>
<proteinExistence type="predicted"/>
<keyword evidence="1" id="KW-0732">Signal</keyword>